<accession>A0A2N0Q9E9</accession>
<reference evidence="1 2" key="2">
    <citation type="submission" date="2017-09" db="EMBL/GenBank/DDBJ databases">
        <title>Extensive intraspecific genome diversity in a model arbuscular mycorrhizal fungus.</title>
        <authorList>
            <person name="Chen E.C."/>
            <person name="Morin E."/>
            <person name="Beaudet D."/>
            <person name="Noel J."/>
            <person name="Ndikumana S."/>
            <person name="Charron P."/>
            <person name="St-Onge C."/>
            <person name="Giorgi J."/>
            <person name="Grigoriev I.V."/>
            <person name="Roux C."/>
            <person name="Martin F.M."/>
            <person name="Corradi N."/>
        </authorList>
    </citation>
    <scope>NUCLEOTIDE SEQUENCE [LARGE SCALE GENOMIC DNA]</scope>
    <source>
        <strain evidence="1 2">A5</strain>
    </source>
</reference>
<name>A0A2N0Q9E9_9GLOM</name>
<comment type="caution">
    <text evidence="1">The sequence shown here is derived from an EMBL/GenBank/DDBJ whole genome shotgun (WGS) entry which is preliminary data.</text>
</comment>
<protein>
    <submittedName>
        <fullName evidence="1">Uncharacterized protein</fullName>
    </submittedName>
</protein>
<reference evidence="1 2" key="1">
    <citation type="submission" date="2016-04" db="EMBL/GenBank/DDBJ databases">
        <title>Genome analyses suggest a sexual origin of heterokaryosis in a supposedly ancient asexual fungus.</title>
        <authorList>
            <person name="Ropars J."/>
            <person name="Sedzielewska K."/>
            <person name="Noel J."/>
            <person name="Charron P."/>
            <person name="Farinelli L."/>
            <person name="Marton T."/>
            <person name="Kruger M."/>
            <person name="Pelin A."/>
            <person name="Brachmann A."/>
            <person name="Corradi N."/>
        </authorList>
    </citation>
    <scope>NUCLEOTIDE SEQUENCE [LARGE SCALE GENOMIC DNA]</scope>
    <source>
        <strain evidence="1 2">A5</strain>
    </source>
</reference>
<sequence>MKLIVMCLFDLIRDIFLCSTRAKLAHELAQAFQAEPSQAMIKLAWWLTSQLGRA</sequence>
<dbReference type="AlphaFoldDB" id="A0A2N0Q9E9"/>
<gene>
    <name evidence="1" type="ORF">RhiirA5_407896</name>
</gene>
<proteinExistence type="predicted"/>
<evidence type="ECO:0000313" key="2">
    <source>
        <dbReference type="Proteomes" id="UP000232722"/>
    </source>
</evidence>
<evidence type="ECO:0000313" key="1">
    <source>
        <dbReference type="EMBL" id="PKC15687.1"/>
    </source>
</evidence>
<organism evidence="1 2">
    <name type="scientific">Rhizophagus irregularis</name>
    <dbReference type="NCBI Taxonomy" id="588596"/>
    <lineage>
        <taxon>Eukaryota</taxon>
        <taxon>Fungi</taxon>
        <taxon>Fungi incertae sedis</taxon>
        <taxon>Mucoromycota</taxon>
        <taxon>Glomeromycotina</taxon>
        <taxon>Glomeromycetes</taxon>
        <taxon>Glomerales</taxon>
        <taxon>Glomeraceae</taxon>
        <taxon>Rhizophagus</taxon>
    </lineage>
</organism>
<dbReference type="EMBL" id="LLXJ01000077">
    <property type="protein sequence ID" value="PKC15687.1"/>
    <property type="molecule type" value="Genomic_DNA"/>
</dbReference>
<dbReference type="Proteomes" id="UP000232722">
    <property type="component" value="Unassembled WGS sequence"/>
</dbReference>